<dbReference type="RefSeq" id="WP_145099564.1">
    <property type="nucleotide sequence ID" value="NZ_CP036274.1"/>
</dbReference>
<dbReference type="EMBL" id="CP036274">
    <property type="protein sequence ID" value="QDU31810.1"/>
    <property type="molecule type" value="Genomic_DNA"/>
</dbReference>
<dbReference type="OrthoDB" id="255848at2"/>
<dbReference type="InterPro" id="IPR045584">
    <property type="entry name" value="Pilin-like"/>
</dbReference>
<dbReference type="NCBIfam" id="TIGR02532">
    <property type="entry name" value="IV_pilin_GFxxxE"/>
    <property type="match status" value="1"/>
</dbReference>
<proteinExistence type="predicted"/>
<reference evidence="2 3" key="1">
    <citation type="submission" date="2019-02" db="EMBL/GenBank/DDBJ databases">
        <title>Deep-cultivation of Planctomycetes and their phenomic and genomic characterization uncovers novel biology.</title>
        <authorList>
            <person name="Wiegand S."/>
            <person name="Jogler M."/>
            <person name="Boedeker C."/>
            <person name="Pinto D."/>
            <person name="Vollmers J."/>
            <person name="Rivas-Marin E."/>
            <person name="Kohn T."/>
            <person name="Peeters S.H."/>
            <person name="Heuer A."/>
            <person name="Rast P."/>
            <person name="Oberbeckmann S."/>
            <person name="Bunk B."/>
            <person name="Jeske O."/>
            <person name="Meyerdierks A."/>
            <person name="Storesund J.E."/>
            <person name="Kallscheuer N."/>
            <person name="Luecker S."/>
            <person name="Lage O.M."/>
            <person name="Pohl T."/>
            <person name="Merkel B.J."/>
            <person name="Hornburger P."/>
            <person name="Mueller R.-W."/>
            <person name="Bruemmer F."/>
            <person name="Labrenz M."/>
            <person name="Spormann A.M."/>
            <person name="Op den Camp H."/>
            <person name="Overmann J."/>
            <person name="Amann R."/>
            <person name="Jetten M.S.M."/>
            <person name="Mascher T."/>
            <person name="Medema M.H."/>
            <person name="Devos D.P."/>
            <person name="Kaster A.-K."/>
            <person name="Ovreas L."/>
            <person name="Rohde M."/>
            <person name="Galperin M.Y."/>
            <person name="Jogler C."/>
        </authorList>
    </citation>
    <scope>NUCLEOTIDE SEQUENCE [LARGE SCALE GENOMIC DNA]</scope>
    <source>
        <strain evidence="2 3">ETA_A8</strain>
    </source>
</reference>
<dbReference type="InterPro" id="IPR027558">
    <property type="entry name" value="Pre_pil_HX9DG_C"/>
</dbReference>
<accession>A0A517YNM3</accession>
<dbReference type="InterPro" id="IPR011453">
    <property type="entry name" value="DUF1559"/>
</dbReference>
<dbReference type="Proteomes" id="UP000315017">
    <property type="component" value="Chromosome"/>
</dbReference>
<dbReference type="Pfam" id="PF07596">
    <property type="entry name" value="SBP_bac_10"/>
    <property type="match status" value="1"/>
</dbReference>
<dbReference type="InterPro" id="IPR012902">
    <property type="entry name" value="N_methyl_site"/>
</dbReference>
<dbReference type="Gene3D" id="3.30.700.10">
    <property type="entry name" value="Glycoprotein, Type 4 Pilin"/>
    <property type="match status" value="1"/>
</dbReference>
<evidence type="ECO:0000313" key="2">
    <source>
        <dbReference type="EMBL" id="QDU31810.1"/>
    </source>
</evidence>
<name>A0A517YNM3_9BACT</name>
<dbReference type="PANTHER" id="PTHR30093">
    <property type="entry name" value="GENERAL SECRETION PATHWAY PROTEIN G"/>
    <property type="match status" value="1"/>
</dbReference>
<dbReference type="NCBIfam" id="TIGR04294">
    <property type="entry name" value="pre_pil_HX9DG"/>
    <property type="match status" value="1"/>
</dbReference>
<sequence length="325" mass="34438">MLSTRRLQIARAFTLVELLVVIAIIGVLIALLLPAVQAAREAARRTQCSNNLKQIALGLINYESTNRTFPWGNSYLPSTAVAAPHSWSTCILPQIEQQAHFDKFDFKLPMDDAANKIAVTRTVPTYRCPSDGAGHAGPLPARCSCCNLGNSSVAAGLWYAGSMGPVDCDGCPFCPNPTAGDGNPCCQGVKYGEKGSAPGMFHRWPTGVRAAEVTDGLSNTILIGESLPTHSGHLAAFTSNLSLCSVNIPLNFMASPAQRPTAGMSDSAMHTANPANRFNGFKSLHPQVVQFAFGDGSVRGVKPNVDLVVYWGLGSRAGGESVHLD</sequence>
<dbReference type="AlphaFoldDB" id="A0A517YNM3"/>
<dbReference type="SUPFAM" id="SSF54523">
    <property type="entry name" value="Pili subunits"/>
    <property type="match status" value="1"/>
</dbReference>
<feature type="domain" description="DUF1559" evidence="1">
    <location>
        <begin position="37"/>
        <end position="306"/>
    </location>
</feature>
<evidence type="ECO:0000313" key="3">
    <source>
        <dbReference type="Proteomes" id="UP000315017"/>
    </source>
</evidence>
<protein>
    <submittedName>
        <fullName evidence="2">Type II secretion system protein G</fullName>
    </submittedName>
</protein>
<organism evidence="2 3">
    <name type="scientific">Anatilimnocola aggregata</name>
    <dbReference type="NCBI Taxonomy" id="2528021"/>
    <lineage>
        <taxon>Bacteria</taxon>
        <taxon>Pseudomonadati</taxon>
        <taxon>Planctomycetota</taxon>
        <taxon>Planctomycetia</taxon>
        <taxon>Pirellulales</taxon>
        <taxon>Pirellulaceae</taxon>
        <taxon>Anatilimnocola</taxon>
    </lineage>
</organism>
<dbReference type="KEGG" id="aagg:ETAA8_69700"/>
<evidence type="ECO:0000259" key="1">
    <source>
        <dbReference type="Pfam" id="PF07596"/>
    </source>
</evidence>
<dbReference type="Pfam" id="PF07963">
    <property type="entry name" value="N_methyl"/>
    <property type="match status" value="1"/>
</dbReference>
<keyword evidence="3" id="KW-1185">Reference proteome</keyword>
<dbReference type="PANTHER" id="PTHR30093:SF2">
    <property type="entry name" value="TYPE II SECRETION SYSTEM PROTEIN H"/>
    <property type="match status" value="1"/>
</dbReference>
<gene>
    <name evidence="2" type="primary">pulG_4</name>
    <name evidence="2" type="ORF">ETAA8_69700</name>
</gene>